<dbReference type="RefSeq" id="XP_026599317.1">
    <property type="nucleotide sequence ID" value="XM_026752255.1"/>
</dbReference>
<evidence type="ECO:0008006" key="6">
    <source>
        <dbReference type="Google" id="ProtNLM"/>
    </source>
</evidence>
<evidence type="ECO:0000313" key="5">
    <source>
        <dbReference type="Proteomes" id="UP000256690"/>
    </source>
</evidence>
<dbReference type="AlphaFoldDB" id="A0A3D8QN72"/>
<proteinExistence type="predicted"/>
<dbReference type="Proteomes" id="UP000256690">
    <property type="component" value="Unassembled WGS sequence"/>
</dbReference>
<feature type="compositionally biased region" description="Low complexity" evidence="1">
    <location>
        <begin position="370"/>
        <end position="395"/>
    </location>
</feature>
<gene>
    <name evidence="4" type="ORF">DSM5745_10239</name>
</gene>
<dbReference type="GeneID" id="38120609"/>
<keyword evidence="5" id="KW-1185">Reference proteome</keyword>
<accession>A0A3D8QN72</accession>
<keyword evidence="2" id="KW-0812">Transmembrane</keyword>
<dbReference type="OrthoDB" id="4504712at2759"/>
<keyword evidence="3" id="KW-0732">Signal</keyword>
<dbReference type="EMBL" id="PVWQ01000015">
    <property type="protein sequence ID" value="RDW63128.1"/>
    <property type="molecule type" value="Genomic_DNA"/>
</dbReference>
<feature type="signal peptide" evidence="3">
    <location>
        <begin position="1"/>
        <end position="25"/>
    </location>
</feature>
<feature type="chain" id="PRO_5017719180" description="Mid2 domain-containing protein" evidence="3">
    <location>
        <begin position="26"/>
        <end position="435"/>
    </location>
</feature>
<feature type="compositionally biased region" description="Gly residues" evidence="1">
    <location>
        <begin position="340"/>
        <end position="360"/>
    </location>
</feature>
<name>A0A3D8QN72_9EURO</name>
<keyword evidence="2" id="KW-1133">Transmembrane helix</keyword>
<evidence type="ECO:0000256" key="1">
    <source>
        <dbReference type="SAM" id="MobiDB-lite"/>
    </source>
</evidence>
<feature type="region of interest" description="Disordered" evidence="1">
    <location>
        <begin position="150"/>
        <end position="179"/>
    </location>
</feature>
<comment type="caution">
    <text evidence="4">The sequence shown here is derived from an EMBL/GenBank/DDBJ whole genome shotgun (WGS) entry which is preliminary data.</text>
</comment>
<feature type="region of interest" description="Disordered" evidence="1">
    <location>
        <begin position="322"/>
        <end position="435"/>
    </location>
</feature>
<evidence type="ECO:0000256" key="3">
    <source>
        <dbReference type="SAM" id="SignalP"/>
    </source>
</evidence>
<feature type="transmembrane region" description="Helical" evidence="2">
    <location>
        <begin position="186"/>
        <end position="208"/>
    </location>
</feature>
<protein>
    <recommendedName>
        <fullName evidence="6">Mid2 domain-containing protein</fullName>
    </recommendedName>
</protein>
<evidence type="ECO:0000313" key="4">
    <source>
        <dbReference type="EMBL" id="RDW63128.1"/>
    </source>
</evidence>
<evidence type="ECO:0000256" key="2">
    <source>
        <dbReference type="SAM" id="Phobius"/>
    </source>
</evidence>
<reference evidence="4 5" key="1">
    <citation type="journal article" date="2018" name="IMA Fungus">
        <title>IMA Genome-F 9: Draft genome sequence of Annulohypoxylon stygium, Aspergillus mulundensis, Berkeleyomyces basicola (syn. Thielaviopsis basicola), Ceratocystis smalleyi, two Cercospora beticola strains, Coleophoma cylindrospora, Fusarium fracticaudum, Phialophora cf. hyalina, and Morchella septimelata.</title>
        <authorList>
            <person name="Wingfield B.D."/>
            <person name="Bills G.F."/>
            <person name="Dong Y."/>
            <person name="Huang W."/>
            <person name="Nel W.J."/>
            <person name="Swalarsk-Parry B.S."/>
            <person name="Vaghefi N."/>
            <person name="Wilken P.M."/>
            <person name="An Z."/>
            <person name="de Beer Z.W."/>
            <person name="De Vos L."/>
            <person name="Chen L."/>
            <person name="Duong T.A."/>
            <person name="Gao Y."/>
            <person name="Hammerbacher A."/>
            <person name="Kikkert J.R."/>
            <person name="Li Y."/>
            <person name="Li H."/>
            <person name="Li K."/>
            <person name="Li Q."/>
            <person name="Liu X."/>
            <person name="Ma X."/>
            <person name="Naidoo K."/>
            <person name="Pethybridge S.J."/>
            <person name="Sun J."/>
            <person name="Steenkamp E.T."/>
            <person name="van der Nest M.A."/>
            <person name="van Wyk S."/>
            <person name="Wingfield M.J."/>
            <person name="Xiong C."/>
            <person name="Yue Q."/>
            <person name="Zhang X."/>
        </authorList>
    </citation>
    <scope>NUCLEOTIDE SEQUENCE [LARGE SCALE GENOMIC DNA]</scope>
    <source>
        <strain evidence="4 5">DSM 5745</strain>
    </source>
</reference>
<organism evidence="4 5">
    <name type="scientific">Aspergillus mulundensis</name>
    <dbReference type="NCBI Taxonomy" id="1810919"/>
    <lineage>
        <taxon>Eukaryota</taxon>
        <taxon>Fungi</taxon>
        <taxon>Dikarya</taxon>
        <taxon>Ascomycota</taxon>
        <taxon>Pezizomycotina</taxon>
        <taxon>Eurotiomycetes</taxon>
        <taxon>Eurotiomycetidae</taxon>
        <taxon>Eurotiales</taxon>
        <taxon>Aspergillaceae</taxon>
        <taxon>Aspergillus</taxon>
        <taxon>Aspergillus subgen. Nidulantes</taxon>
    </lineage>
</organism>
<feature type="compositionally biased region" description="Low complexity" evidence="1">
    <location>
        <begin position="150"/>
        <end position="169"/>
    </location>
</feature>
<feature type="compositionally biased region" description="Polar residues" evidence="1">
    <location>
        <begin position="170"/>
        <end position="179"/>
    </location>
</feature>
<sequence>MSPALWSRFLVFALTLSVFPCTAVAIARNETKDSKADSDSLVKTYFTNPSSDSTSHGMPTYELGSIQNITWTTNLNVYNISIWQRATGNVTSMDSGGDGVSIQGGNVFERVTSFSWVVQTYSFDLSLSSIFYFSIDGDATSTSRDFDITTTAPASSSSTSLSQSPSSNTDAQPATEPTSLTSTGKIALGLGVGVGAPLITLLAILAYFQYRSGRRAYSHAESQSPSHLFSHPPSGLGVGSGGMGYASPSAVAMSMGQQQRHQQHLAVPPLIPALYPNFSVDPVACQSELQPKFARPVQLHPWEIDAHPRIYSPVTVPAEARAPVSASLPEPPPRPPSVGLGVGRSGSAGRGSGSGSGSGSGRSRSRSRSRPSTNSTRSRSVSTTVSTSTSSSSPRARSRSKHRGIAGGPSRGHGPDTGIEAREIPELPGESYNFF</sequence>
<dbReference type="STRING" id="1810919.A0A3D8QN72"/>
<keyword evidence="2" id="KW-0472">Membrane</keyword>